<dbReference type="RefSeq" id="WP_378285643.1">
    <property type="nucleotide sequence ID" value="NZ_JBHSON010000047.1"/>
</dbReference>
<dbReference type="Gene3D" id="3.40.190.10">
    <property type="entry name" value="Periplasmic binding protein-like II"/>
    <property type="match status" value="1"/>
</dbReference>
<dbReference type="SUPFAM" id="SSF53850">
    <property type="entry name" value="Periplasmic binding protein-like II"/>
    <property type="match status" value="1"/>
</dbReference>
<protein>
    <submittedName>
        <fullName evidence="3">ABC transporter substrate-binding protein</fullName>
    </submittedName>
</protein>
<reference evidence="4" key="1">
    <citation type="journal article" date="2019" name="Int. J. Syst. Evol. Microbiol.">
        <title>The Global Catalogue of Microorganisms (GCM) 10K type strain sequencing project: providing services to taxonomists for standard genome sequencing and annotation.</title>
        <authorList>
            <consortium name="The Broad Institute Genomics Platform"/>
            <consortium name="The Broad Institute Genome Sequencing Center for Infectious Disease"/>
            <person name="Wu L."/>
            <person name="Ma J."/>
        </authorList>
    </citation>
    <scope>NUCLEOTIDE SEQUENCE [LARGE SCALE GENOMIC DNA]</scope>
    <source>
        <strain evidence="4">KCTC 42087</strain>
    </source>
</reference>
<evidence type="ECO:0000259" key="2">
    <source>
        <dbReference type="Pfam" id="PF00496"/>
    </source>
</evidence>
<sequence>MNSVARTAALVAGAVAMLVAPLAAMKALRDPDDPRLSVGAAPAATLVPGDVRDATGRMIAGAVWTGLMSYDPRTGSPVPAAAESVTSGDRKVWTVRLRPGGRFHDGTPVTARSFTDAWTAVVREGWHGARTISETAGLKGLKVTDDRTFEVTLDRPLNGFPALLGDPAFLPMPESVLRSRDWAAYGRRPIGNGPYRITSHGRETVLERPNARTIVVKSIPKPSDQYSAVELNRLDVATAVPSDRHETMDTEFRDRHLTLPGRAMTYLAFPSWEDRFTPAIRQTLSMAIDRSAITEGPLGHQATPANSLVPPGVLPGRREGQCRLCIHDPRAATAALTDAGGLNGTLNLWHEASDAAWVEAVAEQLRKTLTIDVQPRRVTAAELRTALDERKVDGPFVVHTTTPYPAPVAALRPLLEAGTGYEGEDVSDLITQAESAPTPDAGVTPARLAESALLRDMAAIPLWSAHDHFVWSERLHKITTDPFTGLNLTTLKPKN</sequence>
<dbReference type="InterPro" id="IPR039424">
    <property type="entry name" value="SBP_5"/>
</dbReference>
<accession>A0ABW1A4I5</accession>
<feature type="domain" description="Solute-binding protein family 5" evidence="2">
    <location>
        <begin position="77"/>
        <end position="416"/>
    </location>
</feature>
<proteinExistence type="predicted"/>
<name>A0ABW1A4I5_9ACTN</name>
<feature type="chain" id="PRO_5045181502" evidence="1">
    <location>
        <begin position="27"/>
        <end position="495"/>
    </location>
</feature>
<dbReference type="Gene3D" id="3.10.105.10">
    <property type="entry name" value="Dipeptide-binding Protein, Domain 3"/>
    <property type="match status" value="1"/>
</dbReference>
<dbReference type="EMBL" id="JBHSON010000047">
    <property type="protein sequence ID" value="MFC5749917.1"/>
    <property type="molecule type" value="Genomic_DNA"/>
</dbReference>
<comment type="caution">
    <text evidence="3">The sequence shown here is derived from an EMBL/GenBank/DDBJ whole genome shotgun (WGS) entry which is preliminary data.</text>
</comment>
<keyword evidence="1" id="KW-0732">Signal</keyword>
<evidence type="ECO:0000256" key="1">
    <source>
        <dbReference type="SAM" id="SignalP"/>
    </source>
</evidence>
<dbReference type="PIRSF" id="PIRSF002741">
    <property type="entry name" value="MppA"/>
    <property type="match status" value="1"/>
</dbReference>
<dbReference type="PANTHER" id="PTHR30290">
    <property type="entry name" value="PERIPLASMIC BINDING COMPONENT OF ABC TRANSPORTER"/>
    <property type="match status" value="1"/>
</dbReference>
<dbReference type="PANTHER" id="PTHR30290:SF83">
    <property type="entry name" value="ABC TRANSPORTER SUBSTRATE-BINDING PROTEIN"/>
    <property type="match status" value="1"/>
</dbReference>
<dbReference type="Proteomes" id="UP001596074">
    <property type="component" value="Unassembled WGS sequence"/>
</dbReference>
<evidence type="ECO:0000313" key="3">
    <source>
        <dbReference type="EMBL" id="MFC5749917.1"/>
    </source>
</evidence>
<dbReference type="CDD" id="cd00995">
    <property type="entry name" value="PBP2_NikA_DppA_OppA_like"/>
    <property type="match status" value="1"/>
</dbReference>
<dbReference type="InterPro" id="IPR030678">
    <property type="entry name" value="Peptide/Ni-bd"/>
</dbReference>
<dbReference type="Pfam" id="PF00496">
    <property type="entry name" value="SBP_bac_5"/>
    <property type="match status" value="1"/>
</dbReference>
<keyword evidence="4" id="KW-1185">Reference proteome</keyword>
<organism evidence="3 4">
    <name type="scientific">Actinomadura rugatobispora</name>
    <dbReference type="NCBI Taxonomy" id="1994"/>
    <lineage>
        <taxon>Bacteria</taxon>
        <taxon>Bacillati</taxon>
        <taxon>Actinomycetota</taxon>
        <taxon>Actinomycetes</taxon>
        <taxon>Streptosporangiales</taxon>
        <taxon>Thermomonosporaceae</taxon>
        <taxon>Actinomadura</taxon>
    </lineage>
</organism>
<dbReference type="InterPro" id="IPR000914">
    <property type="entry name" value="SBP_5_dom"/>
</dbReference>
<evidence type="ECO:0000313" key="4">
    <source>
        <dbReference type="Proteomes" id="UP001596074"/>
    </source>
</evidence>
<feature type="signal peptide" evidence="1">
    <location>
        <begin position="1"/>
        <end position="26"/>
    </location>
</feature>
<gene>
    <name evidence="3" type="ORF">ACFPZN_30180</name>
</gene>